<dbReference type="STRING" id="929558.SMGD1_0498"/>
<evidence type="ECO:0000313" key="5">
    <source>
        <dbReference type="EMBL" id="EHP29025.1"/>
    </source>
</evidence>
<evidence type="ECO:0000256" key="1">
    <source>
        <dbReference type="ARBA" id="ARBA00037999"/>
    </source>
</evidence>
<dbReference type="eggNOG" id="COG0399">
    <property type="taxonomic scope" value="Bacteria"/>
</dbReference>
<comment type="similarity">
    <text evidence="1 4">Belongs to the DegT/DnrJ/EryC1 family.</text>
</comment>
<organism evidence="5 6">
    <name type="scientific">Sulfurimonas gotlandica (strain DSM 19862 / JCM 16533 / GD1)</name>
    <dbReference type="NCBI Taxonomy" id="929558"/>
    <lineage>
        <taxon>Bacteria</taxon>
        <taxon>Pseudomonadati</taxon>
        <taxon>Campylobacterota</taxon>
        <taxon>Epsilonproteobacteria</taxon>
        <taxon>Campylobacterales</taxon>
        <taxon>Sulfurimonadaceae</taxon>
        <taxon>Sulfurimonas</taxon>
    </lineage>
</organism>
<comment type="caution">
    <text evidence="5">The sequence shown here is derived from an EMBL/GenBank/DDBJ whole genome shotgun (WGS) entry which is preliminary data.</text>
</comment>
<accession>B6BKH0</accession>
<dbReference type="Gene3D" id="3.90.1150.10">
    <property type="entry name" value="Aspartate Aminotransferase, domain 1"/>
    <property type="match status" value="1"/>
</dbReference>
<dbReference type="RefSeq" id="WP_008337778.1">
    <property type="nucleotide sequence ID" value="NZ_AFRZ01000001.1"/>
</dbReference>
<dbReference type="GO" id="GO:0030170">
    <property type="term" value="F:pyridoxal phosphate binding"/>
    <property type="evidence" value="ECO:0007669"/>
    <property type="project" value="TreeGrafter"/>
</dbReference>
<dbReference type="InterPro" id="IPR000653">
    <property type="entry name" value="DegT/StrS_aminotransferase"/>
</dbReference>
<dbReference type="InterPro" id="IPR015421">
    <property type="entry name" value="PyrdxlP-dep_Trfase_major"/>
</dbReference>
<dbReference type="EMBL" id="AFRZ01000001">
    <property type="protein sequence ID" value="EHP29025.1"/>
    <property type="molecule type" value="Genomic_DNA"/>
</dbReference>
<dbReference type="SUPFAM" id="SSF53383">
    <property type="entry name" value="PLP-dependent transferases"/>
    <property type="match status" value="1"/>
</dbReference>
<dbReference type="Pfam" id="PF01041">
    <property type="entry name" value="DegT_DnrJ_EryC1"/>
    <property type="match status" value="1"/>
</dbReference>
<evidence type="ECO:0000313" key="6">
    <source>
        <dbReference type="Proteomes" id="UP000006431"/>
    </source>
</evidence>
<dbReference type="PIRSF" id="PIRSF000390">
    <property type="entry name" value="PLP_StrS"/>
    <property type="match status" value="1"/>
</dbReference>
<evidence type="ECO:0000256" key="4">
    <source>
        <dbReference type="RuleBase" id="RU004508"/>
    </source>
</evidence>
<dbReference type="OrthoDB" id="9766188at2"/>
<sequence length="374" mass="43070">MKTIPNIGPWIGDFEKETVNKAMSDWYENPYYYCELFEKEFAKYHDRKYALMTPNCTSAIHLLMLGLGIQEGDEVIGPECTWIASVAPAFYQKAKVVLCDIDETTWCLDPKSVEKNITNKTKAIVSVNLFGNMANWNELLKISKKYNIPLIEDAAQSLGSTYKGIKSGKFGIGSVFSFHRTKTLTTGEGGMLLIDDDKLYKKCKMFRDHGRNDNDPMYFNSEVGYKYMPNNISASLGYAQFQRLDELVSKKHWILQQYSKRLNVIDDITLNYEPEYVYNSAWITTIVLGRSIQIKKQDFIDKLISKNIMARPFFYPLSSIPALNKRGYIEEEHKLKNPMAYDLSSRTINLPSPLNITEEQIDYICNEIKTILMK</sequence>
<feature type="active site" description="Proton acceptor" evidence="2">
    <location>
        <position position="182"/>
    </location>
</feature>
<gene>
    <name evidence="5" type="ORF">SMGD1_0498</name>
</gene>
<dbReference type="GO" id="GO:0008483">
    <property type="term" value="F:transaminase activity"/>
    <property type="evidence" value="ECO:0007669"/>
    <property type="project" value="UniProtKB-KW"/>
</dbReference>
<keyword evidence="5" id="KW-0032">Aminotransferase</keyword>
<feature type="modified residue" description="N6-(pyridoxal phosphate)lysine" evidence="3">
    <location>
        <position position="182"/>
    </location>
</feature>
<dbReference type="PATRIC" id="fig|929558.5.peg.496"/>
<protein>
    <submittedName>
        <fullName evidence="5">DegT/DnrJ/EryC1/StrS aminotransferase</fullName>
    </submittedName>
</protein>
<evidence type="ECO:0000256" key="2">
    <source>
        <dbReference type="PIRSR" id="PIRSR000390-1"/>
    </source>
</evidence>
<dbReference type="CDD" id="cd00616">
    <property type="entry name" value="AHBA_syn"/>
    <property type="match status" value="1"/>
</dbReference>
<dbReference type="HOGENOM" id="CLU_033332_2_4_7"/>
<dbReference type="PANTHER" id="PTHR30244">
    <property type="entry name" value="TRANSAMINASE"/>
    <property type="match status" value="1"/>
</dbReference>
<keyword evidence="5" id="KW-0808">Transferase</keyword>
<dbReference type="InterPro" id="IPR015422">
    <property type="entry name" value="PyrdxlP-dep_Trfase_small"/>
</dbReference>
<keyword evidence="3 4" id="KW-0663">Pyridoxal phosphate</keyword>
<dbReference type="InterPro" id="IPR015424">
    <property type="entry name" value="PyrdxlP-dep_Trfase"/>
</dbReference>
<accession>H1FV99</accession>
<dbReference type="Gene3D" id="3.40.640.10">
    <property type="entry name" value="Type I PLP-dependent aspartate aminotransferase-like (Major domain)"/>
    <property type="match status" value="1"/>
</dbReference>
<reference evidence="5 6" key="1">
    <citation type="journal article" date="2012" name="Proc. Natl. Acad. Sci. U.S.A.">
        <title>Genome and physiology of a model Epsilonproteobacterium responsible for sulfide detoxification in marine oxygen depletion zones.</title>
        <authorList>
            <person name="Grote J."/>
            <person name="Schott T."/>
            <person name="Bruckner C.G."/>
            <person name="Glockner F.O."/>
            <person name="Jost G."/>
            <person name="Teeling H."/>
            <person name="Labrenz M."/>
            <person name="Jurgens K."/>
        </authorList>
    </citation>
    <scope>NUCLEOTIDE SEQUENCE [LARGE SCALE GENOMIC DNA]</scope>
    <source>
        <strain evidence="5 6">GD1</strain>
    </source>
</reference>
<dbReference type="GO" id="GO:0000271">
    <property type="term" value="P:polysaccharide biosynthetic process"/>
    <property type="evidence" value="ECO:0007669"/>
    <property type="project" value="TreeGrafter"/>
</dbReference>
<proteinExistence type="inferred from homology"/>
<dbReference type="AlphaFoldDB" id="B6BKH0"/>
<keyword evidence="6" id="KW-1185">Reference proteome</keyword>
<name>B6BKH0_SULGG</name>
<dbReference type="PANTHER" id="PTHR30244:SF34">
    <property type="entry name" value="DTDP-4-AMINO-4,6-DIDEOXYGALACTOSE TRANSAMINASE"/>
    <property type="match status" value="1"/>
</dbReference>
<dbReference type="Proteomes" id="UP000006431">
    <property type="component" value="Unassembled WGS sequence"/>
</dbReference>
<evidence type="ECO:0000256" key="3">
    <source>
        <dbReference type="PIRSR" id="PIRSR000390-2"/>
    </source>
</evidence>